<organism evidence="1 2">
    <name type="scientific">Xylaria curta</name>
    <dbReference type="NCBI Taxonomy" id="42375"/>
    <lineage>
        <taxon>Eukaryota</taxon>
        <taxon>Fungi</taxon>
        <taxon>Dikarya</taxon>
        <taxon>Ascomycota</taxon>
        <taxon>Pezizomycotina</taxon>
        <taxon>Sordariomycetes</taxon>
        <taxon>Xylariomycetidae</taxon>
        <taxon>Xylariales</taxon>
        <taxon>Xylariaceae</taxon>
        <taxon>Xylaria</taxon>
    </lineage>
</organism>
<evidence type="ECO:0000313" key="2">
    <source>
        <dbReference type="Proteomes" id="UP001143856"/>
    </source>
</evidence>
<evidence type="ECO:0000313" key="1">
    <source>
        <dbReference type="EMBL" id="KAJ2988412.1"/>
    </source>
</evidence>
<dbReference type="EMBL" id="JAPDGR010000652">
    <property type="protein sequence ID" value="KAJ2988412.1"/>
    <property type="molecule type" value="Genomic_DNA"/>
</dbReference>
<keyword evidence="2" id="KW-1185">Reference proteome</keyword>
<dbReference type="Proteomes" id="UP001143856">
    <property type="component" value="Unassembled WGS sequence"/>
</dbReference>
<proteinExistence type="predicted"/>
<reference evidence="1" key="1">
    <citation type="submission" date="2022-10" db="EMBL/GenBank/DDBJ databases">
        <title>Genome Sequence of Xylaria curta.</title>
        <authorList>
            <person name="Buettner E."/>
        </authorList>
    </citation>
    <scope>NUCLEOTIDE SEQUENCE</scope>
    <source>
        <strain evidence="1">Babe10</strain>
    </source>
</reference>
<gene>
    <name evidence="1" type="ORF">NUW58_g3991</name>
</gene>
<name>A0ACC1P8D2_9PEZI</name>
<protein>
    <submittedName>
        <fullName evidence="1">Uncharacterized protein</fullName>
    </submittedName>
</protein>
<sequence length="513" mass="57719">MRDVYNLGNSKELASWFAEHITTPSANSRNIIESRASEKEALERIAAVNQLGDTMVMKTSYWQRVWVVQEVCLAQKVFFVYGPTLFIDEDAVLYAHQMSGIKLASGMNNMLKARQRRFSEVMRLETLIEEFAAQMCTDPQDKIYGLIGLANDINAVDNSRNATEGDEDEGDMATMQYSGSEDVDFIIDYRRSFYDIWCDVVQYLFRCPYYFVPAHLEEDEGELARLRHERLTNLIRFAGLVQNTLQDGVERELAQLAASSSASELGAQLRGPKLFGHHLVPARGYLAGEILDLGPSYAAFIGSFRHQTAWRTKWRKHYRKEHELGQLREMEDRYAAKILNYSEADVARVASIQGDSFVAFRTVDNGPLDDLTAARTTNKQKIMQDVLKTLSTLPSKSLTQNAPGGEARRFLGTDRCMGVAPPGAAIGDWVIRFFDCDAAVVVRPNDASDPNTPCMLVGRADVADILDRKGPHGYDKLGSLALQRGYSDDPDHKRFDLVMDWHTLQRITASITT</sequence>
<accession>A0ACC1P8D2</accession>
<comment type="caution">
    <text evidence="1">The sequence shown here is derived from an EMBL/GenBank/DDBJ whole genome shotgun (WGS) entry which is preliminary data.</text>
</comment>